<dbReference type="Gene3D" id="3.40.5.80">
    <property type="match status" value="1"/>
</dbReference>
<accession>A0A1T0B6S4</accession>
<dbReference type="InterPro" id="IPR036269">
    <property type="entry name" value="Rho_N_sf"/>
</dbReference>
<feature type="domain" description="Mu-like prophage FluMu N-terminal" evidence="2">
    <location>
        <begin position="10"/>
        <end position="55"/>
    </location>
</feature>
<dbReference type="CDD" id="cd12935">
    <property type="entry name" value="LEM_like"/>
    <property type="match status" value="1"/>
</dbReference>
<dbReference type="Pfam" id="PF17891">
    <property type="entry name" value="FluMu_N"/>
    <property type="match status" value="1"/>
</dbReference>
<evidence type="ECO:0000313" key="3">
    <source>
        <dbReference type="EMBL" id="OOS05848.1"/>
    </source>
</evidence>
<name>A0A1T0B6S4_9PAST</name>
<feature type="region of interest" description="Disordered" evidence="1">
    <location>
        <begin position="64"/>
        <end position="87"/>
    </location>
</feature>
<comment type="caution">
    <text evidence="3">The sequence shown here is derived from an EMBL/GenBank/DDBJ whole genome shotgun (WGS) entry which is preliminary data.</text>
</comment>
<sequence length="134" mass="14527">MEKVTELFHVVVQNPVANGYRRAGFSLQKGENQLNSVTAEQLAQIKADIRLAVTHATPMDVNRDALLQGLSQDDKSEQSEKSVGSGVLPTSLTVEQLKAKLTELGATFKPSANKPELVALLEAALQAEKDKEDE</sequence>
<evidence type="ECO:0000259" key="2">
    <source>
        <dbReference type="Pfam" id="PF17891"/>
    </source>
</evidence>
<dbReference type="InterPro" id="IPR041227">
    <property type="entry name" value="FluMu_N"/>
</dbReference>
<reference evidence="3 4" key="1">
    <citation type="submission" date="2017-02" db="EMBL/GenBank/DDBJ databases">
        <title>Draft genome sequence of Haemophilus felis CCUG 31170 type strain.</title>
        <authorList>
            <person name="Engstrom-Jakobsson H."/>
            <person name="Salva-Serra F."/>
            <person name="Thorell K."/>
            <person name="Gonzales-Siles L."/>
            <person name="Karlsson R."/>
            <person name="Boulund F."/>
            <person name="Engstrand L."/>
            <person name="Kristiansson E."/>
            <person name="Moore E."/>
        </authorList>
    </citation>
    <scope>NUCLEOTIDE SEQUENCE [LARGE SCALE GENOMIC DNA]</scope>
    <source>
        <strain evidence="3 4">CCUG 31170</strain>
    </source>
</reference>
<evidence type="ECO:0000256" key="1">
    <source>
        <dbReference type="SAM" id="MobiDB-lite"/>
    </source>
</evidence>
<dbReference type="Proteomes" id="UP000190023">
    <property type="component" value="Unassembled WGS sequence"/>
</dbReference>
<dbReference type="AlphaFoldDB" id="A0A1T0B6S4"/>
<protein>
    <recommendedName>
        <fullName evidence="2">Mu-like prophage FluMu N-terminal domain-containing protein</fullName>
    </recommendedName>
</protein>
<gene>
    <name evidence="3" type="ORF">B0188_03475</name>
</gene>
<dbReference type="STRING" id="123822.B0188_03475"/>
<dbReference type="InterPro" id="IPR036361">
    <property type="entry name" value="SAP_dom_sf"/>
</dbReference>
<evidence type="ECO:0000313" key="4">
    <source>
        <dbReference type="Proteomes" id="UP000190023"/>
    </source>
</evidence>
<dbReference type="Gene3D" id="1.10.720.30">
    <property type="entry name" value="SAP domain"/>
    <property type="match status" value="1"/>
</dbReference>
<proteinExistence type="predicted"/>
<organism evidence="3 4">
    <name type="scientific">[Haemophilus] felis</name>
    <dbReference type="NCBI Taxonomy" id="123822"/>
    <lineage>
        <taxon>Bacteria</taxon>
        <taxon>Pseudomonadati</taxon>
        <taxon>Pseudomonadota</taxon>
        <taxon>Gammaproteobacteria</taxon>
        <taxon>Pasteurellales</taxon>
        <taxon>Pasteurellaceae</taxon>
    </lineage>
</organism>
<dbReference type="EMBL" id="MUYB01000012">
    <property type="protein sequence ID" value="OOS05848.1"/>
    <property type="molecule type" value="Genomic_DNA"/>
</dbReference>
<keyword evidence="4" id="KW-1185">Reference proteome</keyword>
<dbReference type="OrthoDB" id="5690920at2"/>
<dbReference type="SUPFAM" id="SSF160059">
    <property type="entry name" value="PriA/YqbF domain"/>
    <property type="match status" value="1"/>
</dbReference>
<dbReference type="SUPFAM" id="SSF68912">
    <property type="entry name" value="Rho N-terminal domain-like"/>
    <property type="match status" value="1"/>
</dbReference>